<dbReference type="InterPro" id="IPR045584">
    <property type="entry name" value="Pilin-like"/>
</dbReference>
<dbReference type="InterPro" id="IPR005628">
    <property type="entry name" value="GspK"/>
</dbReference>
<dbReference type="NCBIfam" id="NF037980">
    <property type="entry name" value="T2SS_GspK"/>
    <property type="match status" value="1"/>
</dbReference>
<comment type="similarity">
    <text evidence="1">Belongs to the GSP K family.</text>
</comment>
<dbReference type="Pfam" id="PF03934">
    <property type="entry name" value="T2SSK"/>
    <property type="match status" value="1"/>
</dbReference>
<dbReference type="GO" id="GO:0005886">
    <property type="term" value="C:plasma membrane"/>
    <property type="evidence" value="ECO:0007669"/>
    <property type="project" value="UniProtKB-SubCell"/>
</dbReference>
<dbReference type="RefSeq" id="WP_369151138.1">
    <property type="nucleotide sequence ID" value="NZ_OZ156463.1"/>
</dbReference>
<dbReference type="PANTHER" id="PTHR38831:SF1">
    <property type="entry name" value="TYPE II SECRETION SYSTEM PROTEIN K-RELATED"/>
    <property type="match status" value="1"/>
</dbReference>
<dbReference type="SUPFAM" id="SSF47781">
    <property type="entry name" value="RuvA domain 2-like"/>
    <property type="match status" value="1"/>
</dbReference>
<proteinExistence type="inferred from homology"/>
<keyword evidence="1" id="KW-1003">Cell membrane</keyword>
<gene>
    <name evidence="4" type="primary">gspK</name>
    <name evidence="4" type="ORF">H0A76_09635</name>
</gene>
<comment type="subcellular location">
    <subcellularLocation>
        <location evidence="1">Cell inner membrane</location>
    </subcellularLocation>
</comment>
<dbReference type="PIRSF" id="PIRSF002786">
    <property type="entry name" value="XcpX"/>
    <property type="match status" value="1"/>
</dbReference>
<feature type="domain" description="T2SS protein K second SAM-like" evidence="3">
    <location>
        <begin position="196"/>
        <end position="232"/>
    </location>
</feature>
<dbReference type="GO" id="GO:0009306">
    <property type="term" value="P:protein secretion"/>
    <property type="evidence" value="ECO:0007669"/>
    <property type="project" value="InterPro"/>
</dbReference>
<keyword evidence="1" id="KW-0997">Cell inner membrane</keyword>
<feature type="transmembrane region" description="Helical" evidence="2">
    <location>
        <begin position="12"/>
        <end position="31"/>
    </location>
</feature>
<evidence type="ECO:0000256" key="2">
    <source>
        <dbReference type="SAM" id="Phobius"/>
    </source>
</evidence>
<sequence length="297" mass="33626">MNNTACQQQGVVLIGVLIVVALISAITALIWQQQHKNFQTVKYTQTQTQALNYLYSMESWAKVILLNDKKTNIDALDEDWASEIPPIPIPGGQIHGKINDLQAKLSINNIVNTKKPNNIVFNNAFSLCLNRLNEQLEQVQMSDLIFAYITELLSDTPTLAFKFKHISELKNIVGMQRQEYYNISPYLNALPKDTPININTAGKEILSCLHPGLSEYSVEALIAERPFSSPEEVLKWLPNILPNNMVNENTFPKSLRATNSKYFLLESSVKINEDTLNAKTIFHRNGAKIDIVNRSYY</sequence>
<organism evidence="4 5">
    <name type="scientific">Candidatus Thiodubiliella endoseptemdiera</name>
    <dbReference type="NCBI Taxonomy" id="2738886"/>
    <lineage>
        <taxon>Bacteria</taxon>
        <taxon>Pseudomonadati</taxon>
        <taxon>Pseudomonadota</taxon>
        <taxon>Gammaproteobacteria</taxon>
        <taxon>Candidatus Pseudothioglobaceae</taxon>
        <taxon>Candidatus Thiodubiliella</taxon>
    </lineage>
</organism>
<comment type="caution">
    <text evidence="4">The sequence shown here is derived from an EMBL/GenBank/DDBJ whole genome shotgun (WGS) entry which is preliminary data.</text>
</comment>
<dbReference type="InterPro" id="IPR049179">
    <property type="entry name" value="T2SSK_SAM-like_2nd"/>
</dbReference>
<dbReference type="SUPFAM" id="SSF54523">
    <property type="entry name" value="Pili subunits"/>
    <property type="match status" value="1"/>
</dbReference>
<name>A0A853F531_9GAMM</name>
<keyword evidence="1 2" id="KW-0472">Membrane</keyword>
<dbReference type="PANTHER" id="PTHR38831">
    <property type="entry name" value="TYPE II SECRETION SYSTEM PROTEIN K"/>
    <property type="match status" value="1"/>
</dbReference>
<dbReference type="Proteomes" id="UP000568751">
    <property type="component" value="Unassembled WGS sequence"/>
</dbReference>
<dbReference type="Gene3D" id="3.30.1300.30">
    <property type="entry name" value="GSPII I/J protein-like"/>
    <property type="match status" value="1"/>
</dbReference>
<protein>
    <recommendedName>
        <fullName evidence="1">Type II secretion system protein K</fullName>
    </recommendedName>
</protein>
<accession>A0A853F531</accession>
<dbReference type="AlphaFoldDB" id="A0A853F531"/>
<dbReference type="EMBL" id="JACCHT010000002">
    <property type="protein sequence ID" value="NYT28111.1"/>
    <property type="molecule type" value="Genomic_DNA"/>
</dbReference>
<evidence type="ECO:0000256" key="1">
    <source>
        <dbReference type="PIRNR" id="PIRNR002786"/>
    </source>
</evidence>
<keyword evidence="2" id="KW-1133">Transmembrane helix</keyword>
<reference evidence="4 5" key="1">
    <citation type="submission" date="2020-05" db="EMBL/GenBank/DDBJ databases">
        <title>Horizontal transmission and recombination maintain forever young bacterial symbiont genomes.</title>
        <authorList>
            <person name="Russell S.L."/>
            <person name="Pepper-Tunick E."/>
            <person name="Svedberg J."/>
            <person name="Byrne A."/>
            <person name="Ruelas Castillo J."/>
            <person name="Vollmers C."/>
            <person name="Beinart R.A."/>
            <person name="Corbett-Detig R."/>
        </authorList>
    </citation>
    <scope>NUCLEOTIDE SEQUENCE [LARGE SCALE GENOMIC DNA]</scope>
    <source>
        <strain evidence="4">455</strain>
    </source>
</reference>
<evidence type="ECO:0000313" key="4">
    <source>
        <dbReference type="EMBL" id="NYT28111.1"/>
    </source>
</evidence>
<keyword evidence="1" id="KW-0813">Transport</keyword>
<dbReference type="InterPro" id="IPR010994">
    <property type="entry name" value="RuvA_2-like"/>
</dbReference>
<evidence type="ECO:0000313" key="5">
    <source>
        <dbReference type="Proteomes" id="UP000568751"/>
    </source>
</evidence>
<evidence type="ECO:0000259" key="3">
    <source>
        <dbReference type="Pfam" id="PF03934"/>
    </source>
</evidence>
<keyword evidence="2" id="KW-0812">Transmembrane</keyword>